<reference evidence="1 2" key="1">
    <citation type="submission" date="2015-11" db="EMBL/GenBank/DDBJ databases">
        <title>Genomic analysis of 38 Legionella species identifies large and diverse effector repertoires.</title>
        <authorList>
            <person name="Burstein D."/>
            <person name="Amaro F."/>
            <person name="Zusman T."/>
            <person name="Lifshitz Z."/>
            <person name="Cohen O."/>
            <person name="Gilbert J.A."/>
            <person name="Pupko T."/>
            <person name="Shuman H.A."/>
            <person name="Segal G."/>
        </authorList>
    </citation>
    <scope>NUCLEOTIDE SEQUENCE [LARGE SCALE GENOMIC DNA]</scope>
    <source>
        <strain evidence="1 2">Oak Ridge-10</strain>
    </source>
</reference>
<name>A0A0W0XG20_9GAMM</name>
<dbReference type="Proteomes" id="UP000054858">
    <property type="component" value="Unassembled WGS sequence"/>
</dbReference>
<evidence type="ECO:0000313" key="2">
    <source>
        <dbReference type="Proteomes" id="UP000054858"/>
    </source>
</evidence>
<dbReference type="PATRIC" id="fig|29423.5.peg.653"/>
<evidence type="ECO:0000313" key="1">
    <source>
        <dbReference type="EMBL" id="KTD43453.1"/>
    </source>
</evidence>
<dbReference type="AlphaFoldDB" id="A0A0W0XG20"/>
<gene>
    <name evidence="1" type="ORF">Loak_0628</name>
</gene>
<comment type="caution">
    <text evidence="1">The sequence shown here is derived from an EMBL/GenBank/DDBJ whole genome shotgun (WGS) entry which is preliminary data.</text>
</comment>
<dbReference type="EMBL" id="LNYP01000008">
    <property type="protein sequence ID" value="KTD43453.1"/>
    <property type="molecule type" value="Genomic_DNA"/>
</dbReference>
<protein>
    <submittedName>
        <fullName evidence="1">Uncharacterized protein</fullName>
    </submittedName>
</protein>
<accession>A0A0W0XG20</accession>
<sequence>MDVASLIEQWETLISKSRAKKQDVDEIYMTYRQVLVDIDKAKNILLISDEERFESITRIFGLSEEPQSPIPVVRQFKLLRTTIETAVQAKAIVVEDGVSVISARAG</sequence>
<proteinExistence type="predicted"/>
<organism evidence="1 2">
    <name type="scientific">Legionella oakridgensis</name>
    <dbReference type="NCBI Taxonomy" id="29423"/>
    <lineage>
        <taxon>Bacteria</taxon>
        <taxon>Pseudomonadati</taxon>
        <taxon>Pseudomonadota</taxon>
        <taxon>Gammaproteobacteria</taxon>
        <taxon>Legionellales</taxon>
        <taxon>Legionellaceae</taxon>
        <taxon>Legionella</taxon>
    </lineage>
</organism>